<evidence type="ECO:0000313" key="6">
    <source>
        <dbReference type="Proteomes" id="UP000066042"/>
    </source>
</evidence>
<keyword evidence="1" id="KW-0285">Flavoprotein</keyword>
<dbReference type="EMBL" id="CP013050">
    <property type="protein sequence ID" value="ALM75298.1"/>
    <property type="molecule type" value="Genomic_DNA"/>
</dbReference>
<name>A0A0S1XBX5_THEBA</name>
<feature type="domain" description="Nitroreductase" evidence="4">
    <location>
        <begin position="7"/>
        <end position="180"/>
    </location>
</feature>
<sequence length="201" mass="23208">MELSEAINKRTSVRFYEEKEVNEETLRELIKAAIRAPTASGLENWLFVAYKSKDIREKLYELIKQGHIEYFTERGLPEEKMKKLLKRFEEGMYKAPIYLGVFINKNVKALKDEKYSELEFCFALESVAMAIENLMLKAVELGLGTCYIGVACFEQIEKELKKMAGLGEEYFLVGLITIGYPKGEISPRERKKSVEEVLKII</sequence>
<dbReference type="PATRIC" id="fig|55802.8.peg.1358"/>
<protein>
    <submittedName>
        <fullName evidence="5">NAD(P)H-flavin oxidoreductase</fullName>
    </submittedName>
</protein>
<organism evidence="5 6">
    <name type="scientific">Thermococcus barophilus</name>
    <dbReference type="NCBI Taxonomy" id="55802"/>
    <lineage>
        <taxon>Archaea</taxon>
        <taxon>Methanobacteriati</taxon>
        <taxon>Methanobacteriota</taxon>
        <taxon>Thermococci</taxon>
        <taxon>Thermococcales</taxon>
        <taxon>Thermococcaceae</taxon>
        <taxon>Thermococcus</taxon>
    </lineage>
</organism>
<evidence type="ECO:0000259" key="4">
    <source>
        <dbReference type="Pfam" id="PF00881"/>
    </source>
</evidence>
<dbReference type="GO" id="GO:0016491">
    <property type="term" value="F:oxidoreductase activity"/>
    <property type="evidence" value="ECO:0007669"/>
    <property type="project" value="UniProtKB-KW"/>
</dbReference>
<dbReference type="Gene3D" id="3.40.109.10">
    <property type="entry name" value="NADH Oxidase"/>
    <property type="match status" value="1"/>
</dbReference>
<evidence type="ECO:0000313" key="5">
    <source>
        <dbReference type="EMBL" id="ALM75298.1"/>
    </source>
</evidence>
<reference evidence="5 6" key="1">
    <citation type="journal article" date="2016" name="Genome Announc.">
        <title>Complete genome sequence of the hyperthermophilic and piezophilic archaeon Thermococcus barophilus Ch5, capable of growth at the expense of hydrogenogenesis from carbon monoxide and formate.</title>
        <authorList>
            <person name="Oger P."/>
            <person name="Sokolova T.G."/>
            <person name="Kozhevnikova D.A."/>
            <person name="Taranov E.A."/>
            <person name="Vannier P."/>
            <person name="Lee H.S."/>
            <person name="Kwon K.K."/>
            <person name="Kang S.G."/>
            <person name="Lee J.H."/>
            <person name="Bonch-Osmolovskaya E.A."/>
            <person name="Lebedinsky A.V."/>
        </authorList>
    </citation>
    <scope>NUCLEOTIDE SEQUENCE [LARGE SCALE GENOMIC DNA]</scope>
    <source>
        <strain evidence="6">Ch5</strain>
    </source>
</reference>
<dbReference type="GeneID" id="26136625"/>
<dbReference type="SUPFAM" id="SSF55469">
    <property type="entry name" value="FMN-dependent nitroreductase-like"/>
    <property type="match status" value="1"/>
</dbReference>
<dbReference type="PANTHER" id="PTHR23026:SF90">
    <property type="entry name" value="IODOTYROSINE DEIODINASE 1"/>
    <property type="match status" value="1"/>
</dbReference>
<dbReference type="Pfam" id="PF00881">
    <property type="entry name" value="Nitroreductase"/>
    <property type="match status" value="1"/>
</dbReference>
<dbReference type="InterPro" id="IPR050627">
    <property type="entry name" value="Nitroreductase/BluB"/>
</dbReference>
<evidence type="ECO:0000256" key="2">
    <source>
        <dbReference type="ARBA" id="ARBA00022643"/>
    </source>
</evidence>
<dbReference type="InterPro" id="IPR000415">
    <property type="entry name" value="Nitroreductase-like"/>
</dbReference>
<dbReference type="STRING" id="55802.TBCH5v1_1378"/>
<evidence type="ECO:0000256" key="1">
    <source>
        <dbReference type="ARBA" id="ARBA00022630"/>
    </source>
</evidence>
<gene>
    <name evidence="5" type="ORF">TBCH5v1_1378</name>
</gene>
<dbReference type="InterPro" id="IPR029479">
    <property type="entry name" value="Nitroreductase"/>
</dbReference>
<dbReference type="Proteomes" id="UP000066042">
    <property type="component" value="Chromosome"/>
</dbReference>
<dbReference type="AlphaFoldDB" id="A0A0S1XBX5"/>
<proteinExistence type="predicted"/>
<keyword evidence="2" id="KW-0288">FMN</keyword>
<keyword evidence="3" id="KW-0560">Oxidoreductase</keyword>
<evidence type="ECO:0000256" key="3">
    <source>
        <dbReference type="ARBA" id="ARBA00023002"/>
    </source>
</evidence>
<accession>A0A0S1XBX5</accession>
<dbReference type="RefSeq" id="WP_056933970.1">
    <property type="nucleotide sequence ID" value="NZ_CP013050.1"/>
</dbReference>
<dbReference type="PANTHER" id="PTHR23026">
    <property type="entry name" value="NADPH NITROREDUCTASE"/>
    <property type="match status" value="1"/>
</dbReference>